<dbReference type="InterPro" id="IPR020841">
    <property type="entry name" value="PKS_Beta-ketoAc_synthase_dom"/>
</dbReference>
<dbReference type="CDD" id="cd00833">
    <property type="entry name" value="PKS"/>
    <property type="match status" value="1"/>
</dbReference>
<protein>
    <recommendedName>
        <fullName evidence="2">Ketosynthase family 3 (KS3) domain-containing protein</fullName>
    </recommendedName>
</protein>
<dbReference type="PROSITE" id="PS52004">
    <property type="entry name" value="KS3_2"/>
    <property type="match status" value="1"/>
</dbReference>
<accession>X1UNX0</accession>
<gene>
    <name evidence="3" type="ORF">S12H4_29004</name>
</gene>
<dbReference type="PANTHER" id="PTHR43775">
    <property type="entry name" value="FATTY ACID SYNTHASE"/>
    <property type="match status" value="1"/>
</dbReference>
<dbReference type="InterPro" id="IPR050091">
    <property type="entry name" value="PKS_NRPS_Biosynth_Enz"/>
</dbReference>
<dbReference type="InterPro" id="IPR016039">
    <property type="entry name" value="Thiolase-like"/>
</dbReference>
<dbReference type="InterPro" id="IPR014030">
    <property type="entry name" value="Ketoacyl_synth_N"/>
</dbReference>
<dbReference type="GO" id="GO:0006633">
    <property type="term" value="P:fatty acid biosynthetic process"/>
    <property type="evidence" value="ECO:0007669"/>
    <property type="project" value="TreeGrafter"/>
</dbReference>
<dbReference type="AlphaFoldDB" id="X1UNX0"/>
<evidence type="ECO:0000256" key="1">
    <source>
        <dbReference type="ARBA" id="ARBA00022679"/>
    </source>
</evidence>
<dbReference type="Gene3D" id="3.40.47.10">
    <property type="match status" value="1"/>
</dbReference>
<dbReference type="Pfam" id="PF16197">
    <property type="entry name" value="KAsynt_C_assoc"/>
    <property type="match status" value="1"/>
</dbReference>
<sequence length="283" mass="30190">MNLMLMPDLFVVFTKLGAVSPDGRSKTFDDGANGYGRGEGCVMLVLKRLSDAERDGDQILALVRGTATNQDGKSNGLTAPNGLSQQHVIIDALADAGLEPNDINYVEAHGTGTVLGDSIEIHSLAEAYCAERSDNNPLLIGSVKANIGHLEPAAAVAGIAKIVLALHNRIIPANIHIKTPNTSFDWERYPIIAPTENTPWESVNHIRRAGLSAFGFSGTNGHAILEEYVSKESPVHELNSLPAFILPNSARSLESLKSLCSLYADAVDGRTGLELASLCYTAF</sequence>
<evidence type="ECO:0000313" key="3">
    <source>
        <dbReference type="EMBL" id="GAI94029.1"/>
    </source>
</evidence>
<feature type="non-terminal residue" evidence="3">
    <location>
        <position position="283"/>
    </location>
</feature>
<dbReference type="InterPro" id="IPR014031">
    <property type="entry name" value="Ketoacyl_synth_C"/>
</dbReference>
<dbReference type="InterPro" id="IPR032821">
    <property type="entry name" value="PKS_assoc"/>
</dbReference>
<feature type="domain" description="Ketosynthase family 3 (KS3)" evidence="2">
    <location>
        <begin position="1"/>
        <end position="227"/>
    </location>
</feature>
<dbReference type="EMBL" id="BARW01016693">
    <property type="protein sequence ID" value="GAI94029.1"/>
    <property type="molecule type" value="Genomic_DNA"/>
</dbReference>
<comment type="caution">
    <text evidence="3">The sequence shown here is derived from an EMBL/GenBank/DDBJ whole genome shotgun (WGS) entry which is preliminary data.</text>
</comment>
<name>X1UNX0_9ZZZZ</name>
<proteinExistence type="predicted"/>
<dbReference type="GO" id="GO:0004312">
    <property type="term" value="F:fatty acid synthase activity"/>
    <property type="evidence" value="ECO:0007669"/>
    <property type="project" value="TreeGrafter"/>
</dbReference>
<dbReference type="SUPFAM" id="SSF53901">
    <property type="entry name" value="Thiolase-like"/>
    <property type="match status" value="1"/>
</dbReference>
<dbReference type="PANTHER" id="PTHR43775:SF51">
    <property type="entry name" value="INACTIVE PHENOLPHTHIOCEROL SYNTHESIS POLYKETIDE SYNTHASE TYPE I PKS1-RELATED"/>
    <property type="match status" value="1"/>
</dbReference>
<reference evidence="3" key="1">
    <citation type="journal article" date="2014" name="Front. Microbiol.">
        <title>High frequency of phylogenetically diverse reductive dehalogenase-homologous genes in deep subseafloor sedimentary metagenomes.</title>
        <authorList>
            <person name="Kawai M."/>
            <person name="Futagami T."/>
            <person name="Toyoda A."/>
            <person name="Takaki Y."/>
            <person name="Nishi S."/>
            <person name="Hori S."/>
            <person name="Arai W."/>
            <person name="Tsubouchi T."/>
            <person name="Morono Y."/>
            <person name="Uchiyama I."/>
            <person name="Ito T."/>
            <person name="Fujiyama A."/>
            <person name="Inagaki F."/>
            <person name="Takami H."/>
        </authorList>
    </citation>
    <scope>NUCLEOTIDE SEQUENCE</scope>
    <source>
        <strain evidence="3">Expedition CK06-06</strain>
    </source>
</reference>
<dbReference type="Pfam" id="PF02801">
    <property type="entry name" value="Ketoacyl-synt_C"/>
    <property type="match status" value="1"/>
</dbReference>
<dbReference type="Pfam" id="PF00109">
    <property type="entry name" value="ketoacyl-synt"/>
    <property type="match status" value="1"/>
</dbReference>
<keyword evidence="1" id="KW-0808">Transferase</keyword>
<dbReference type="SMART" id="SM00825">
    <property type="entry name" value="PKS_KS"/>
    <property type="match status" value="1"/>
</dbReference>
<evidence type="ECO:0000259" key="2">
    <source>
        <dbReference type="PROSITE" id="PS52004"/>
    </source>
</evidence>
<organism evidence="3">
    <name type="scientific">marine sediment metagenome</name>
    <dbReference type="NCBI Taxonomy" id="412755"/>
    <lineage>
        <taxon>unclassified sequences</taxon>
        <taxon>metagenomes</taxon>
        <taxon>ecological metagenomes</taxon>
    </lineage>
</organism>